<dbReference type="AlphaFoldDB" id="A0A9X0CD11"/>
<reference evidence="4" key="1">
    <citation type="submission" date="2023-01" db="EMBL/GenBank/DDBJ databases">
        <title>Genome assembly of the deep-sea coral Lophelia pertusa.</title>
        <authorList>
            <person name="Herrera S."/>
            <person name="Cordes E."/>
        </authorList>
    </citation>
    <scope>NUCLEOTIDE SEQUENCE</scope>
    <source>
        <strain evidence="4">USNM1676648</strain>
        <tissue evidence="4">Polyp</tissue>
    </source>
</reference>
<accession>A0A9X0CD11</accession>
<dbReference type="PANTHER" id="PTHR45641">
    <property type="entry name" value="TETRATRICOPEPTIDE REPEAT PROTEIN (AFU_ORTHOLOGUE AFUA_6G03870)"/>
    <property type="match status" value="1"/>
</dbReference>
<keyword evidence="1" id="KW-0677">Repeat</keyword>
<evidence type="ECO:0000313" key="4">
    <source>
        <dbReference type="EMBL" id="KAJ7326131.1"/>
    </source>
</evidence>
<feature type="compositionally biased region" description="Basic and acidic residues" evidence="3">
    <location>
        <begin position="245"/>
        <end position="261"/>
    </location>
</feature>
<dbReference type="InterPro" id="IPR011990">
    <property type="entry name" value="TPR-like_helical_dom_sf"/>
</dbReference>
<keyword evidence="2" id="KW-0802">TPR repeat</keyword>
<evidence type="ECO:0000313" key="5">
    <source>
        <dbReference type="Proteomes" id="UP001163046"/>
    </source>
</evidence>
<dbReference type="OrthoDB" id="5974409at2759"/>
<dbReference type="Pfam" id="PF13374">
    <property type="entry name" value="TPR_10"/>
    <property type="match status" value="1"/>
</dbReference>
<dbReference type="Gene3D" id="1.25.40.10">
    <property type="entry name" value="Tetratricopeptide repeat domain"/>
    <property type="match status" value="1"/>
</dbReference>
<evidence type="ECO:0000256" key="1">
    <source>
        <dbReference type="ARBA" id="ARBA00022737"/>
    </source>
</evidence>
<dbReference type="SUPFAM" id="SSF48452">
    <property type="entry name" value="TPR-like"/>
    <property type="match status" value="1"/>
</dbReference>
<feature type="compositionally biased region" description="Basic residues" evidence="3">
    <location>
        <begin position="268"/>
        <end position="278"/>
    </location>
</feature>
<gene>
    <name evidence="4" type="ORF">OS493_027982</name>
</gene>
<protein>
    <submittedName>
        <fullName evidence="4">Uncharacterized protein</fullName>
    </submittedName>
</protein>
<sequence>MVKRALLQRVTMESSAYIPWSKPTAEQRETLLNMVDECTELYKKCCDISEAYAEKKRHADSLNYFGFRRLRDVEDLKDHQGTLDIFQEAYRMREGEDERGRELIHEGINIRVKLGVSLYVAHGYAYLGCTYRHCGEFQEAIKLWTTETLPVFREELGEHPWTASNLYYLADSHKALANGISGEDTDKAMRYVKEALKMQKSLMGIHRDTARSHVCLSDVLRIQGKWKLALKELEKGLEIQTDVFGPDHEENNRHTEQDGRGAGDNGTGKKHRRAKITM</sequence>
<proteinExistence type="predicted"/>
<feature type="region of interest" description="Disordered" evidence="3">
    <location>
        <begin position="241"/>
        <end position="278"/>
    </location>
</feature>
<organism evidence="4 5">
    <name type="scientific">Desmophyllum pertusum</name>
    <dbReference type="NCBI Taxonomy" id="174260"/>
    <lineage>
        <taxon>Eukaryota</taxon>
        <taxon>Metazoa</taxon>
        <taxon>Cnidaria</taxon>
        <taxon>Anthozoa</taxon>
        <taxon>Hexacorallia</taxon>
        <taxon>Scleractinia</taxon>
        <taxon>Caryophylliina</taxon>
        <taxon>Caryophylliidae</taxon>
        <taxon>Desmophyllum</taxon>
    </lineage>
</organism>
<dbReference type="Proteomes" id="UP001163046">
    <property type="component" value="Unassembled WGS sequence"/>
</dbReference>
<name>A0A9X0CD11_9CNID</name>
<comment type="caution">
    <text evidence="4">The sequence shown here is derived from an EMBL/GenBank/DDBJ whole genome shotgun (WGS) entry which is preliminary data.</text>
</comment>
<evidence type="ECO:0000256" key="2">
    <source>
        <dbReference type="ARBA" id="ARBA00022803"/>
    </source>
</evidence>
<dbReference type="EMBL" id="MU827803">
    <property type="protein sequence ID" value="KAJ7326131.1"/>
    <property type="molecule type" value="Genomic_DNA"/>
</dbReference>
<evidence type="ECO:0000256" key="3">
    <source>
        <dbReference type="SAM" id="MobiDB-lite"/>
    </source>
</evidence>
<keyword evidence="5" id="KW-1185">Reference proteome</keyword>